<dbReference type="SUPFAM" id="SSF49785">
    <property type="entry name" value="Galactose-binding domain-like"/>
    <property type="match status" value="1"/>
</dbReference>
<dbReference type="SMART" id="SM00939">
    <property type="entry name" value="PepX_C"/>
    <property type="match status" value="1"/>
</dbReference>
<dbReference type="InterPro" id="IPR029058">
    <property type="entry name" value="AB_hydrolase_fold"/>
</dbReference>
<reference evidence="4 5" key="1">
    <citation type="submission" date="2020-08" db="EMBL/GenBank/DDBJ databases">
        <title>Genomic Encyclopedia of Type Strains, Phase IV (KMG-IV): sequencing the most valuable type-strain genomes for metagenomic binning, comparative biology and taxonomic classification.</title>
        <authorList>
            <person name="Goeker M."/>
        </authorList>
    </citation>
    <scope>NUCLEOTIDE SEQUENCE [LARGE SCALE GENOMIC DNA]</scope>
    <source>
        <strain evidence="4 5">DSM 27165</strain>
    </source>
</reference>
<dbReference type="InterPro" id="IPR050261">
    <property type="entry name" value="FrsA_esterase"/>
</dbReference>
<feature type="domain" description="Xaa-Pro dipeptidyl-peptidase C-terminal" evidence="3">
    <location>
        <begin position="322"/>
        <end position="562"/>
    </location>
</feature>
<dbReference type="Gene3D" id="3.40.50.1820">
    <property type="entry name" value="alpha/beta hydrolase"/>
    <property type="match status" value="1"/>
</dbReference>
<dbReference type="InterPro" id="IPR000383">
    <property type="entry name" value="Xaa-Pro-like_dom"/>
</dbReference>
<evidence type="ECO:0000313" key="4">
    <source>
        <dbReference type="EMBL" id="MBB5019549.1"/>
    </source>
</evidence>
<dbReference type="InterPro" id="IPR013736">
    <property type="entry name" value="Xaa-Pro_dipept_C"/>
</dbReference>
<feature type="chain" id="PRO_5032991617" evidence="2">
    <location>
        <begin position="22"/>
        <end position="567"/>
    </location>
</feature>
<dbReference type="GO" id="GO:0008239">
    <property type="term" value="F:dipeptidyl-peptidase activity"/>
    <property type="evidence" value="ECO:0007669"/>
    <property type="project" value="InterPro"/>
</dbReference>
<dbReference type="Pfam" id="PF02129">
    <property type="entry name" value="Peptidase_S15"/>
    <property type="match status" value="1"/>
</dbReference>
<evidence type="ECO:0000313" key="5">
    <source>
        <dbReference type="Proteomes" id="UP000575898"/>
    </source>
</evidence>
<dbReference type="PANTHER" id="PTHR22946">
    <property type="entry name" value="DIENELACTONE HYDROLASE DOMAIN-CONTAINING PROTEIN-RELATED"/>
    <property type="match status" value="1"/>
</dbReference>
<feature type="signal peptide" evidence="2">
    <location>
        <begin position="1"/>
        <end position="21"/>
    </location>
</feature>
<organism evidence="4 5">
    <name type="scientific">Chitinivorax tropicus</name>
    <dbReference type="NCBI Taxonomy" id="714531"/>
    <lineage>
        <taxon>Bacteria</taxon>
        <taxon>Pseudomonadati</taxon>
        <taxon>Pseudomonadota</taxon>
        <taxon>Betaproteobacteria</taxon>
        <taxon>Chitinivorax</taxon>
    </lineage>
</organism>
<accession>A0A840MR40</accession>
<evidence type="ECO:0000256" key="1">
    <source>
        <dbReference type="ARBA" id="ARBA00022801"/>
    </source>
</evidence>
<dbReference type="Gene3D" id="2.60.120.260">
    <property type="entry name" value="Galactose-binding domain-like"/>
    <property type="match status" value="1"/>
</dbReference>
<dbReference type="EMBL" id="JACHHY010000018">
    <property type="protein sequence ID" value="MBB5019549.1"/>
    <property type="molecule type" value="Genomic_DNA"/>
</dbReference>
<keyword evidence="2" id="KW-0732">Signal</keyword>
<keyword evidence="1" id="KW-0378">Hydrolase</keyword>
<dbReference type="SUPFAM" id="SSF53474">
    <property type="entry name" value="alpha/beta-Hydrolases"/>
    <property type="match status" value="1"/>
</dbReference>
<proteinExistence type="predicted"/>
<dbReference type="Proteomes" id="UP000575898">
    <property type="component" value="Unassembled WGS sequence"/>
</dbReference>
<keyword evidence="5" id="KW-1185">Reference proteome</keyword>
<name>A0A840MR40_9PROT</name>
<dbReference type="Pfam" id="PF08530">
    <property type="entry name" value="PepX_C"/>
    <property type="match status" value="1"/>
</dbReference>
<comment type="caution">
    <text evidence="4">The sequence shown here is derived from an EMBL/GenBank/DDBJ whole genome shotgun (WGS) entry which is preliminary data.</text>
</comment>
<evidence type="ECO:0000259" key="3">
    <source>
        <dbReference type="SMART" id="SM00939"/>
    </source>
</evidence>
<dbReference type="PANTHER" id="PTHR22946:SF9">
    <property type="entry name" value="POLYKETIDE TRANSFERASE AF380"/>
    <property type="match status" value="1"/>
</dbReference>
<sequence length="567" mass="62547">MQWSALLAGLGLVLSLTPAQAMISCQPVKPGEKFVSPIVNPGKISPIDGTCWVNKLTLTAFDDAKLTANVFLPRITRVDQRFPAIIMVNSWALADFEYLGQAARLARDGYVVYSYSTRGFWQSEGQVEVAGPQDIRDVSSALDWLQAHAPVDMKNVGISGISYGSGISLIALAQEPRLKTAAALSTWGNLEDELYGADTANQTWSDLLVNSGKLFGRLNPIVPAYAAALKEPRTPKSKIDEIRVWARIRSPLQYVPMLNARQAPVFISKNFQDDLFTPNSSLEMFRRLTGPKKLLVNQGIHAVTEVPGALLGADNYIYDQAHRWFDYWLKGEPNGIVDEPKVTMEVKFSRARDSFDDYPASNVLDHTYYLHPRGAVRWDLSCWCWKGGVGELASTANQQTADDWIDNAADTTATSGPIPIFSTLAESANIPIVNWLPSVHRGQGVRYEGPWLRDALRLRGIPKLTLKLKPSQPQAQLVAYLYDVDGLGFGKLITHGVRTVVDARPGAVLDFPIEFSATAYDVPAGHRVAVVLDTRDSLYAHPSDGYLDKRLVFNGHTQSTLILPSIR</sequence>
<dbReference type="InterPro" id="IPR008979">
    <property type="entry name" value="Galactose-bd-like_sf"/>
</dbReference>
<dbReference type="RefSeq" id="WP_184040592.1">
    <property type="nucleotide sequence ID" value="NZ_JACHHY010000018.1"/>
</dbReference>
<evidence type="ECO:0000256" key="2">
    <source>
        <dbReference type="SAM" id="SignalP"/>
    </source>
</evidence>
<dbReference type="AlphaFoldDB" id="A0A840MR40"/>
<dbReference type="GO" id="GO:0052689">
    <property type="term" value="F:carboxylic ester hydrolase activity"/>
    <property type="evidence" value="ECO:0007669"/>
    <property type="project" value="UniProtKB-ARBA"/>
</dbReference>
<gene>
    <name evidence="4" type="ORF">HNQ59_002851</name>
</gene>
<protein>
    <submittedName>
        <fullName evidence="4">Putative acyl esterase</fullName>
    </submittedName>
</protein>